<reference evidence="2" key="1">
    <citation type="submission" date="2022-03" db="EMBL/GenBank/DDBJ databases">
        <title>A functionally conserved STORR gene fusion in Papaver species that diverged 16.8 million years ago.</title>
        <authorList>
            <person name="Catania T."/>
        </authorList>
    </citation>
    <scope>NUCLEOTIDE SEQUENCE</scope>
    <source>
        <strain evidence="2">S-191538</strain>
    </source>
</reference>
<feature type="chain" id="PRO_5041396787" description="Thionin-like protein 2" evidence="1">
    <location>
        <begin position="25"/>
        <end position="111"/>
    </location>
</feature>
<evidence type="ECO:0008006" key="4">
    <source>
        <dbReference type="Google" id="ProtNLM"/>
    </source>
</evidence>
<evidence type="ECO:0000313" key="2">
    <source>
        <dbReference type="EMBL" id="MCL7031595.1"/>
    </source>
</evidence>
<dbReference type="AlphaFoldDB" id="A0AA41V249"/>
<protein>
    <recommendedName>
        <fullName evidence="4">Thionin-like protein 2</fullName>
    </recommendedName>
</protein>
<feature type="signal peptide" evidence="1">
    <location>
        <begin position="1"/>
        <end position="24"/>
    </location>
</feature>
<dbReference type="Proteomes" id="UP001177140">
    <property type="component" value="Unassembled WGS sequence"/>
</dbReference>
<proteinExistence type="predicted"/>
<dbReference type="PANTHER" id="PTHR36312:SF1">
    <property type="entry name" value="OS01G0594500 PROTEIN"/>
    <property type="match status" value="1"/>
</dbReference>
<gene>
    <name evidence="2" type="ORF">MKW94_030595</name>
</gene>
<dbReference type="InterPro" id="IPR038975">
    <property type="entry name" value="THNL"/>
</dbReference>
<dbReference type="EMBL" id="JAJJMA010113810">
    <property type="protein sequence ID" value="MCL7031595.1"/>
    <property type="molecule type" value="Genomic_DNA"/>
</dbReference>
<sequence>MEMKSGKFIVVMLLLLMGASVGNSSPPNESFTECYRKCLGTCCVKMDMDSCLSLCAPGCAVHCMLPQKFPNYCELKCASSNCYNISTLHNPRADEVEGCLKTCSGNCTTSS</sequence>
<accession>A0AA41V249</accession>
<evidence type="ECO:0000313" key="3">
    <source>
        <dbReference type="Proteomes" id="UP001177140"/>
    </source>
</evidence>
<evidence type="ECO:0000256" key="1">
    <source>
        <dbReference type="SAM" id="SignalP"/>
    </source>
</evidence>
<keyword evidence="3" id="KW-1185">Reference proteome</keyword>
<keyword evidence="1" id="KW-0732">Signal</keyword>
<comment type="caution">
    <text evidence="2">The sequence shown here is derived from an EMBL/GenBank/DDBJ whole genome shotgun (WGS) entry which is preliminary data.</text>
</comment>
<name>A0AA41V249_PAPNU</name>
<organism evidence="2 3">
    <name type="scientific">Papaver nudicaule</name>
    <name type="common">Iceland poppy</name>
    <dbReference type="NCBI Taxonomy" id="74823"/>
    <lineage>
        <taxon>Eukaryota</taxon>
        <taxon>Viridiplantae</taxon>
        <taxon>Streptophyta</taxon>
        <taxon>Embryophyta</taxon>
        <taxon>Tracheophyta</taxon>
        <taxon>Spermatophyta</taxon>
        <taxon>Magnoliopsida</taxon>
        <taxon>Ranunculales</taxon>
        <taxon>Papaveraceae</taxon>
        <taxon>Papaveroideae</taxon>
        <taxon>Papaver</taxon>
    </lineage>
</organism>
<dbReference type="PANTHER" id="PTHR36312">
    <property type="entry name" value="THIONIN-LIKE PROTEIN 1"/>
    <property type="match status" value="1"/>
</dbReference>